<dbReference type="Pfam" id="PF07944">
    <property type="entry name" value="Beta-AFase-like_GH127_cat"/>
    <property type="match status" value="2"/>
</dbReference>
<dbReference type="InterPro" id="IPR049046">
    <property type="entry name" value="Beta-AFase-like_GH127_middle"/>
</dbReference>
<dbReference type="SUPFAM" id="SSF48208">
    <property type="entry name" value="Six-hairpin glycosidases"/>
    <property type="match status" value="2"/>
</dbReference>
<dbReference type="InterPro" id="IPR008928">
    <property type="entry name" value="6-hairpin_glycosidase_sf"/>
</dbReference>
<proteinExistence type="predicted"/>
<dbReference type="PATRIC" id="fig|1263870.3.peg.458"/>
<comment type="caution">
    <text evidence="5">The sequence shown here is derived from an EMBL/GenBank/DDBJ whole genome shotgun (WGS) entry which is preliminary data.</text>
</comment>
<accession>M5U9Z2</accession>
<dbReference type="PANTHER" id="PTHR43465">
    <property type="entry name" value="DUF1680 DOMAIN PROTEIN (AFU_ORTHOLOGUE AFUA_1G08910)"/>
    <property type="match status" value="1"/>
</dbReference>
<dbReference type="GO" id="GO:0005975">
    <property type="term" value="P:carbohydrate metabolic process"/>
    <property type="evidence" value="ECO:0007669"/>
    <property type="project" value="InterPro"/>
</dbReference>
<evidence type="ECO:0000256" key="1">
    <source>
        <dbReference type="SAM" id="SignalP"/>
    </source>
</evidence>
<dbReference type="Pfam" id="PF20737">
    <property type="entry name" value="Glyco_hydro127C"/>
    <property type="match status" value="1"/>
</dbReference>
<gene>
    <name evidence="5" type="ORF">RSSM_00419</name>
</gene>
<feature type="domain" description="Non-reducing end beta-L-arabinofuranosidase-like GH127 catalytic" evidence="2">
    <location>
        <begin position="39"/>
        <end position="415"/>
    </location>
</feature>
<dbReference type="InterPro" id="IPR049049">
    <property type="entry name" value="Beta-AFase-like_GH127_C"/>
</dbReference>
<evidence type="ECO:0000313" key="6">
    <source>
        <dbReference type="Proteomes" id="UP000011885"/>
    </source>
</evidence>
<feature type="domain" description="Non-reducing end beta-L-arabinofuranosidase-like GH127 catalytic" evidence="2">
    <location>
        <begin position="725"/>
        <end position="1063"/>
    </location>
</feature>
<keyword evidence="1" id="KW-0732">Signal</keyword>
<sequence>MFKIAFVIALCAASVEVRAGDSQVETYTHASVHPVAHDAVKLTDGFWYDIRARSRDVGIASLHRLFESKGYFENFRICADGRSEKHFRRMNCNEFIYKHMEAMAWYAPESKQVSGLLRDASATVLSAQQPDGYLNTYYENQLIKAKGEVRFAEENRCEFYNFGHFTQAAIADYRANGNRALLDAAIRFADLIVSEFADPNDLPYKLYQGPVNKKYEHPNHELALVELYRVTGDRRYLDFVMQTLTEYGYFGNEHFNEMWGHAVMENLLEAGAVDLYLETGDQRIWEVVSNLWDDMRERKMYVTGGTGSTNQGEAYGKPYELPNASAYSETCASIASVFWHHKMLLATGDAKYADEMERALFNNILAGYGLDGSSYFYQNPLAWHPDKNVRRGRRFQWHHCTCCPPNLHRLFASIDQYIYTSDESGIQVNLYANSTLEHKLPGGETLLLTQQSAFPLDGKVVLTLDAPGDAKGNLKLRIPNWCDAPEITIDGNPVDVEMEMGFAVLEQPWKMGRKLVLNLPMKPLVIMGNPKVKDQVGRIAIQRGPVIYCLEQVDNPGVDFSNIRVPESPRVTSKHEPELLGGVVRLSVAARDEGKDVNLKMIPYYAWANREAGEMLVWLPTPKMDGDGSASNHTDLRNREMEISVVRTPSTTSTNDHYVSNRAPLQPSKLIKLPVGAIKPDGWLLETLERQRKGLTGNLNDLSGWLQKEDNAWLSEKGTGKWGWEEVPYWLKGYANLGYILDDEEMIAEAKIWLEGAINSQQANGYFGPSYAWESYLDELDQSERRKREHNKARDYWPNMIMLYCLQSYYEYSGDERVIDLMTNYFKYQLSVPDELFLTKKKIWHYQRGGDNLHSVLWLYNRTGEPWLLELAEKVYRNTANWSQRGRPMKGNRPAWFGDLISWHNVNIAQGFRVPAQYYLLSGKQEDLRAAYTNFRIVREHFGQVPGGMFGGDELCRPGYDDPRQGVEACGMVEQMNSDEHLLRITGDIMWADHVEDVAFNTLPAAMTEDFKGLRYITSPNMVLSDTKNHHPGIRNKGPFLMMNPFSSRCCQHNHTQGWPYLAENLWMATPDNGIAAVVYSASTVKAKVGTGAEVQIATRSNYPFEDDLRFKIKTESTQAFPLYFRIPSWASNAQLTINGEAIPNALEAGKYVRVQREWANGDEAVLTLPREINVRTWQSNHNSVSVNYGPLTFSLKIGEEYVKINSKETALKTSRWQEGVNVNDWPAYEIHPATAWNYGLVLNDEPSTSLEVETRPWPKDNFPFAVGNAPVVIKAKAKKIPAWKLDEHGLAAELKDSPVKSNEKTETVELIPMGAARLRISAFPVVGEEGNAHEW</sequence>
<evidence type="ECO:0000313" key="5">
    <source>
        <dbReference type="EMBL" id="EMI58139.1"/>
    </source>
</evidence>
<feature type="signal peptide" evidence="1">
    <location>
        <begin position="1"/>
        <end position="19"/>
    </location>
</feature>
<reference evidence="5 6" key="1">
    <citation type="journal article" date="2013" name="Mar. Genomics">
        <title>Expression of sulfatases in Rhodopirellula baltica and the diversity of sulfatases in the genus Rhodopirellula.</title>
        <authorList>
            <person name="Wegner C.E."/>
            <person name="Richter-Heitmann T."/>
            <person name="Klindworth A."/>
            <person name="Klockow C."/>
            <person name="Richter M."/>
            <person name="Achstetter T."/>
            <person name="Glockner F.O."/>
            <person name="Harder J."/>
        </authorList>
    </citation>
    <scope>NUCLEOTIDE SEQUENCE [LARGE SCALE GENOMIC DNA]</scope>
    <source>
        <strain evidence="5 6">SM41</strain>
    </source>
</reference>
<name>M5U9Z2_9BACT</name>
<dbReference type="InterPro" id="IPR012878">
    <property type="entry name" value="Beta-AFase-like_GH127_cat"/>
</dbReference>
<feature type="chain" id="PRO_5004073162" evidence="1">
    <location>
        <begin position="20"/>
        <end position="1336"/>
    </location>
</feature>
<dbReference type="Gene3D" id="1.50.10.10">
    <property type="match status" value="1"/>
</dbReference>
<dbReference type="Pfam" id="PF20736">
    <property type="entry name" value="Glyco_hydro127M"/>
    <property type="match status" value="2"/>
</dbReference>
<feature type="domain" description="Non-reducing end beta-L-arabinofuranosidase-like GH127 middle" evidence="3">
    <location>
        <begin position="1075"/>
        <end position="1170"/>
    </location>
</feature>
<protein>
    <submittedName>
        <fullName evidence="5">Secreted protein containing DUF1680</fullName>
    </submittedName>
</protein>
<evidence type="ECO:0000259" key="4">
    <source>
        <dbReference type="Pfam" id="PF20737"/>
    </source>
</evidence>
<dbReference type="InterPro" id="IPR049174">
    <property type="entry name" value="Beta-AFase-like"/>
</dbReference>
<dbReference type="EMBL" id="ANOH01000039">
    <property type="protein sequence ID" value="EMI58139.1"/>
    <property type="molecule type" value="Genomic_DNA"/>
</dbReference>
<feature type="domain" description="Non-reducing end beta-L-arabinofuranosidase-like GH127 middle" evidence="3">
    <location>
        <begin position="426"/>
        <end position="521"/>
    </location>
</feature>
<organism evidence="5 6">
    <name type="scientific">Rhodopirellula sallentina SM41</name>
    <dbReference type="NCBI Taxonomy" id="1263870"/>
    <lineage>
        <taxon>Bacteria</taxon>
        <taxon>Pseudomonadati</taxon>
        <taxon>Planctomycetota</taxon>
        <taxon>Planctomycetia</taxon>
        <taxon>Pirellulales</taxon>
        <taxon>Pirellulaceae</taxon>
        <taxon>Rhodopirellula</taxon>
    </lineage>
</organism>
<dbReference type="Proteomes" id="UP000011885">
    <property type="component" value="Unassembled WGS sequence"/>
</dbReference>
<evidence type="ECO:0000259" key="3">
    <source>
        <dbReference type="Pfam" id="PF20736"/>
    </source>
</evidence>
<evidence type="ECO:0000259" key="2">
    <source>
        <dbReference type="Pfam" id="PF07944"/>
    </source>
</evidence>
<dbReference type="PANTHER" id="PTHR43465:SF2">
    <property type="entry name" value="DUF1680 DOMAIN PROTEIN (AFU_ORTHOLOGUE AFUA_1G08910)"/>
    <property type="match status" value="1"/>
</dbReference>
<dbReference type="OrthoDB" id="9757939at2"/>
<dbReference type="InterPro" id="IPR012341">
    <property type="entry name" value="6hp_glycosidase-like_sf"/>
</dbReference>
<keyword evidence="6" id="KW-1185">Reference proteome</keyword>
<feature type="domain" description="Non-reducing end beta-L-arabinofuranosidase-like GH127 C-terminal" evidence="4">
    <location>
        <begin position="526"/>
        <end position="620"/>
    </location>
</feature>